<accession>A0AA35QQD6</accession>
<keyword evidence="3" id="KW-1185">Reference proteome</keyword>
<name>A0AA35QQD6_9SAUR</name>
<gene>
    <name evidence="2" type="ORF">PODLI_1B006299</name>
</gene>
<dbReference type="AlphaFoldDB" id="A0AA35QQD6"/>
<dbReference type="EMBL" id="CANTUW010000019">
    <property type="protein sequence ID" value="CAI7934964.1"/>
    <property type="molecule type" value="Genomic_DNA"/>
</dbReference>
<organism evidence="2 3">
    <name type="scientific">Podarcis lilfordi</name>
    <name type="common">Lilford's wall lizard</name>
    <dbReference type="NCBI Taxonomy" id="74358"/>
    <lineage>
        <taxon>Eukaryota</taxon>
        <taxon>Metazoa</taxon>
        <taxon>Chordata</taxon>
        <taxon>Craniata</taxon>
        <taxon>Vertebrata</taxon>
        <taxon>Euteleostomi</taxon>
        <taxon>Lepidosauria</taxon>
        <taxon>Squamata</taxon>
        <taxon>Bifurcata</taxon>
        <taxon>Unidentata</taxon>
        <taxon>Episquamata</taxon>
        <taxon>Laterata</taxon>
        <taxon>Lacertibaenia</taxon>
        <taxon>Lacertidae</taxon>
        <taxon>Podarcis</taxon>
    </lineage>
</organism>
<evidence type="ECO:0000313" key="2">
    <source>
        <dbReference type="EMBL" id="CAI7934964.1"/>
    </source>
</evidence>
<evidence type="ECO:0000256" key="1">
    <source>
        <dbReference type="SAM" id="MobiDB-lite"/>
    </source>
</evidence>
<protein>
    <submittedName>
        <fullName evidence="2">Uncharacterized protein</fullName>
    </submittedName>
</protein>
<feature type="region of interest" description="Disordered" evidence="1">
    <location>
        <begin position="22"/>
        <end position="50"/>
    </location>
</feature>
<reference evidence="2" key="1">
    <citation type="submission" date="2022-12" db="EMBL/GenBank/DDBJ databases">
        <authorList>
            <person name="Alioto T."/>
            <person name="Alioto T."/>
            <person name="Gomez Garrido J."/>
        </authorList>
    </citation>
    <scope>NUCLEOTIDE SEQUENCE</scope>
</reference>
<feature type="compositionally biased region" description="Polar residues" evidence="1">
    <location>
        <begin position="27"/>
        <end position="43"/>
    </location>
</feature>
<sequence>MAPGSRGLRNQQVARQRCRLLLNRNQAPNKQTPNKASAVNKTPNRLDAAA</sequence>
<dbReference type="Proteomes" id="UP001178461">
    <property type="component" value="Unassembled WGS sequence"/>
</dbReference>
<evidence type="ECO:0000313" key="3">
    <source>
        <dbReference type="Proteomes" id="UP001178461"/>
    </source>
</evidence>
<comment type="caution">
    <text evidence="2">The sequence shown here is derived from an EMBL/GenBank/DDBJ whole genome shotgun (WGS) entry which is preliminary data.</text>
</comment>
<proteinExistence type="predicted"/>